<accession>A0A5J4NB44</accession>
<keyword evidence="1" id="KW-0472">Membrane</keyword>
<dbReference type="AlphaFoldDB" id="A0A5J4NB44"/>
<keyword evidence="1" id="KW-0812">Transmembrane</keyword>
<keyword evidence="1" id="KW-1133">Transmembrane helix</keyword>
<evidence type="ECO:0000313" key="2">
    <source>
        <dbReference type="EMBL" id="KAA3672633.1"/>
    </source>
</evidence>
<protein>
    <submittedName>
        <fullName evidence="2">Uncharacterized protein</fullName>
    </submittedName>
</protein>
<proteinExistence type="predicted"/>
<sequence>MVDLTPPEVPVRKTISNFVFIIPAVIVIALLFFFVHKIKAKLNEPRSSKMKKAKPMKPH</sequence>
<reference evidence="2 3" key="1">
    <citation type="journal article" date="2019" name="Gigascience">
        <title>Whole-genome sequence of the oriental lung fluke Paragonimus westermani.</title>
        <authorList>
            <person name="Oey H."/>
            <person name="Zakrzewski M."/>
            <person name="Narain K."/>
            <person name="Devi K.R."/>
            <person name="Agatsuma T."/>
            <person name="Nawaratna S."/>
            <person name="Gobert G.N."/>
            <person name="Jones M.K."/>
            <person name="Ragan M.A."/>
            <person name="McManus D.P."/>
            <person name="Krause L."/>
        </authorList>
    </citation>
    <scope>NUCLEOTIDE SEQUENCE [LARGE SCALE GENOMIC DNA]</scope>
    <source>
        <strain evidence="2 3">IND2009</strain>
    </source>
</reference>
<evidence type="ECO:0000313" key="3">
    <source>
        <dbReference type="Proteomes" id="UP000324629"/>
    </source>
</evidence>
<organism evidence="2 3">
    <name type="scientific">Paragonimus westermani</name>
    <dbReference type="NCBI Taxonomy" id="34504"/>
    <lineage>
        <taxon>Eukaryota</taxon>
        <taxon>Metazoa</taxon>
        <taxon>Spiralia</taxon>
        <taxon>Lophotrochozoa</taxon>
        <taxon>Platyhelminthes</taxon>
        <taxon>Trematoda</taxon>
        <taxon>Digenea</taxon>
        <taxon>Plagiorchiida</taxon>
        <taxon>Troglotremata</taxon>
        <taxon>Troglotrematidae</taxon>
        <taxon>Paragonimus</taxon>
    </lineage>
</organism>
<dbReference type="EMBL" id="QNGE01004696">
    <property type="protein sequence ID" value="KAA3672633.1"/>
    <property type="molecule type" value="Genomic_DNA"/>
</dbReference>
<name>A0A5J4NB44_9TREM</name>
<feature type="transmembrane region" description="Helical" evidence="1">
    <location>
        <begin position="15"/>
        <end position="35"/>
    </location>
</feature>
<comment type="caution">
    <text evidence="2">The sequence shown here is derived from an EMBL/GenBank/DDBJ whole genome shotgun (WGS) entry which is preliminary data.</text>
</comment>
<evidence type="ECO:0000256" key="1">
    <source>
        <dbReference type="SAM" id="Phobius"/>
    </source>
</evidence>
<dbReference type="Proteomes" id="UP000324629">
    <property type="component" value="Unassembled WGS sequence"/>
</dbReference>
<gene>
    <name evidence="2" type="ORF">DEA37_0007112</name>
</gene>
<keyword evidence="3" id="KW-1185">Reference proteome</keyword>